<dbReference type="InterPro" id="IPR008715">
    <property type="entry name" value="SAM-MeTfrase_NodS-like"/>
</dbReference>
<dbReference type="GO" id="GO:0032259">
    <property type="term" value="P:methylation"/>
    <property type="evidence" value="ECO:0007669"/>
    <property type="project" value="UniProtKB-KW"/>
</dbReference>
<keyword evidence="2" id="KW-1185">Reference proteome</keyword>
<dbReference type="Gene3D" id="3.40.50.150">
    <property type="entry name" value="Vaccinia Virus protein VP39"/>
    <property type="match status" value="1"/>
</dbReference>
<organism evidence="1 2">
    <name type="scientific">Gloeobacter morelensis MG652769</name>
    <dbReference type="NCBI Taxonomy" id="2781736"/>
    <lineage>
        <taxon>Bacteria</taxon>
        <taxon>Bacillati</taxon>
        <taxon>Cyanobacteriota</taxon>
        <taxon>Cyanophyceae</taxon>
        <taxon>Gloeobacterales</taxon>
        <taxon>Gloeobacteraceae</taxon>
        <taxon>Gloeobacter</taxon>
        <taxon>Gloeobacter morelensis</taxon>
    </lineage>
</organism>
<dbReference type="Proteomes" id="UP001054846">
    <property type="component" value="Chromosome"/>
</dbReference>
<gene>
    <name evidence="1" type="ORF">ISF26_03080</name>
</gene>
<sequence>MQPERPSLMPEYFEALYRENADPWNFETSPYEDAKYTATLDALSKPRYRSAFEIGCSIGVLTARLAERCEALLAVDVCDKALTRARERCRALAQVSFERLRVPEGYPRGPFDLTLVSEVGYYWSWSELRQAQRLLLEHLEPGGHLLLVHWTPFARDYPLRGDEVHDAFGALAGLSHRLGRREQQYRLDLYERI</sequence>
<evidence type="ECO:0000313" key="2">
    <source>
        <dbReference type="Proteomes" id="UP001054846"/>
    </source>
</evidence>
<dbReference type="CDD" id="cd02440">
    <property type="entry name" value="AdoMet_MTases"/>
    <property type="match status" value="1"/>
</dbReference>
<dbReference type="InterPro" id="IPR029063">
    <property type="entry name" value="SAM-dependent_MTases_sf"/>
</dbReference>
<proteinExistence type="predicted"/>
<dbReference type="GO" id="GO:0008168">
    <property type="term" value="F:methyltransferase activity"/>
    <property type="evidence" value="ECO:0007669"/>
    <property type="project" value="UniProtKB-KW"/>
</dbReference>
<dbReference type="EMBL" id="CP063845">
    <property type="protein sequence ID" value="UFP95250.1"/>
    <property type="molecule type" value="Genomic_DNA"/>
</dbReference>
<name>A0ABY3PNQ9_9CYAN</name>
<evidence type="ECO:0000313" key="1">
    <source>
        <dbReference type="EMBL" id="UFP95250.1"/>
    </source>
</evidence>
<keyword evidence="1" id="KW-0808">Transferase</keyword>
<dbReference type="RefSeq" id="WP_230842475.1">
    <property type="nucleotide sequence ID" value="NZ_CP063845.1"/>
</dbReference>
<dbReference type="SUPFAM" id="SSF53335">
    <property type="entry name" value="S-adenosyl-L-methionine-dependent methyltransferases"/>
    <property type="match status" value="1"/>
</dbReference>
<keyword evidence="1" id="KW-0489">Methyltransferase</keyword>
<accession>A0ABY3PNQ9</accession>
<reference evidence="1 2" key="1">
    <citation type="journal article" date="2021" name="Genome Biol. Evol.">
        <title>Complete Genome Sequencing of a Novel Gloeobacter Species from a Waterfall Cave in Mexico.</title>
        <authorList>
            <person name="Saw J.H."/>
            <person name="Cardona T."/>
            <person name="Montejano G."/>
        </authorList>
    </citation>
    <scope>NUCLEOTIDE SEQUENCE [LARGE SCALE GENOMIC DNA]</scope>
    <source>
        <strain evidence="1">MG652769</strain>
    </source>
</reference>
<dbReference type="Pfam" id="PF05401">
    <property type="entry name" value="NodS"/>
    <property type="match status" value="1"/>
</dbReference>
<protein>
    <submittedName>
        <fullName evidence="1">Methyltransferase domain-containing protein</fullName>
    </submittedName>
</protein>